<dbReference type="KEGG" id="pmx:PERMA_1017"/>
<keyword evidence="2" id="KW-0645">Protease</keyword>
<evidence type="ECO:0000256" key="3">
    <source>
        <dbReference type="ARBA" id="ARBA00022750"/>
    </source>
</evidence>
<dbReference type="Proteomes" id="UP000001366">
    <property type="component" value="Chromosome"/>
</dbReference>
<dbReference type="GO" id="GO:0004190">
    <property type="term" value="F:aspartic-type endopeptidase activity"/>
    <property type="evidence" value="ECO:0007669"/>
    <property type="project" value="UniProtKB-KW"/>
</dbReference>
<dbReference type="AlphaFoldDB" id="C0QQ57"/>
<protein>
    <submittedName>
        <fullName evidence="5">Ni/Fe hydrogenase, expression/formation protein</fullName>
    </submittedName>
</protein>
<dbReference type="STRING" id="123214.PERMA_1017"/>
<evidence type="ECO:0000256" key="1">
    <source>
        <dbReference type="ARBA" id="ARBA00006814"/>
    </source>
</evidence>
<comment type="similarity">
    <text evidence="1">Belongs to the peptidase A31 family.</text>
</comment>
<gene>
    <name evidence="5" type="ordered locus">PERMA_1017</name>
</gene>
<organism evidence="5 6">
    <name type="scientific">Persephonella marina (strain DSM 14350 / EX-H1)</name>
    <dbReference type="NCBI Taxonomy" id="123214"/>
    <lineage>
        <taxon>Bacteria</taxon>
        <taxon>Pseudomonadati</taxon>
        <taxon>Aquificota</taxon>
        <taxon>Aquificia</taxon>
        <taxon>Aquificales</taxon>
        <taxon>Hydrogenothermaceae</taxon>
        <taxon>Persephonella</taxon>
    </lineage>
</organism>
<dbReference type="InterPro" id="IPR023430">
    <property type="entry name" value="Pept_HybD-like_dom_sf"/>
</dbReference>
<dbReference type="PANTHER" id="PTHR30302">
    <property type="entry name" value="HYDROGENASE 1 MATURATION PROTEASE"/>
    <property type="match status" value="1"/>
</dbReference>
<keyword evidence="3" id="KW-0064">Aspartyl protease</keyword>
<dbReference type="Gene3D" id="3.40.50.1450">
    <property type="entry name" value="HybD-like"/>
    <property type="match status" value="1"/>
</dbReference>
<dbReference type="PANTHER" id="PTHR30302:SF1">
    <property type="entry name" value="HYDROGENASE 2 MATURATION PROTEASE"/>
    <property type="match status" value="1"/>
</dbReference>
<keyword evidence="4" id="KW-0378">Hydrolase</keyword>
<name>C0QQ57_PERMH</name>
<dbReference type="PRINTS" id="PR00446">
    <property type="entry name" value="HYDRGNUPTAKE"/>
</dbReference>
<accession>C0QQ57</accession>
<dbReference type="CDD" id="cd06062">
    <property type="entry name" value="H2MP_MemB-H2up"/>
    <property type="match status" value="1"/>
</dbReference>
<proteinExistence type="inferred from homology"/>
<dbReference type="Pfam" id="PF01750">
    <property type="entry name" value="HycI"/>
    <property type="match status" value="1"/>
</dbReference>
<dbReference type="HOGENOM" id="CLU_099037_0_1_0"/>
<dbReference type="NCBIfam" id="TIGR00072">
    <property type="entry name" value="hydrog_prot"/>
    <property type="match status" value="1"/>
</dbReference>
<dbReference type="EMBL" id="CP001230">
    <property type="protein sequence ID" value="ACO04758.1"/>
    <property type="molecule type" value="Genomic_DNA"/>
</dbReference>
<dbReference type="PaxDb" id="123214-PERMA_1017"/>
<keyword evidence="6" id="KW-1185">Reference proteome</keyword>
<dbReference type="GO" id="GO:0016485">
    <property type="term" value="P:protein processing"/>
    <property type="evidence" value="ECO:0007669"/>
    <property type="project" value="TreeGrafter"/>
</dbReference>
<dbReference type="InterPro" id="IPR000671">
    <property type="entry name" value="Peptidase_A31"/>
</dbReference>
<dbReference type="GO" id="GO:0008047">
    <property type="term" value="F:enzyme activator activity"/>
    <property type="evidence" value="ECO:0007669"/>
    <property type="project" value="InterPro"/>
</dbReference>
<dbReference type="eggNOG" id="COG0680">
    <property type="taxonomic scope" value="Bacteria"/>
</dbReference>
<evidence type="ECO:0000313" key="6">
    <source>
        <dbReference type="Proteomes" id="UP000001366"/>
    </source>
</evidence>
<evidence type="ECO:0000256" key="2">
    <source>
        <dbReference type="ARBA" id="ARBA00022670"/>
    </source>
</evidence>
<evidence type="ECO:0000313" key="5">
    <source>
        <dbReference type="EMBL" id="ACO04758.1"/>
    </source>
</evidence>
<dbReference type="SUPFAM" id="SSF53163">
    <property type="entry name" value="HybD-like"/>
    <property type="match status" value="1"/>
</dbReference>
<evidence type="ECO:0000256" key="4">
    <source>
        <dbReference type="ARBA" id="ARBA00022801"/>
    </source>
</evidence>
<reference evidence="5 6" key="1">
    <citation type="journal article" date="2009" name="J. Bacteriol.">
        <title>Complete and draft genome sequences of six members of the Aquificales.</title>
        <authorList>
            <person name="Reysenbach A.L."/>
            <person name="Hamamura N."/>
            <person name="Podar M."/>
            <person name="Griffiths E."/>
            <person name="Ferreira S."/>
            <person name="Hochstein R."/>
            <person name="Heidelberg J."/>
            <person name="Johnson J."/>
            <person name="Mead D."/>
            <person name="Pohorille A."/>
            <person name="Sarmiento M."/>
            <person name="Schweighofer K."/>
            <person name="Seshadri R."/>
            <person name="Voytek M.A."/>
        </authorList>
    </citation>
    <scope>NUCLEOTIDE SEQUENCE [LARGE SCALE GENOMIC DNA]</scope>
    <source>
        <strain evidence="6">DSM 14350 / EX-H1</strain>
    </source>
</reference>
<sequence>MLKDIGMKKIGVAGVGNVLFKDEGIGVYVVKYLEANYSFDPDIDLIDAGTLGFGLMNYLHEYDHLIIVDTISVNDSPGSVYRLTPDDLSGIASYHQTAHEVEVLQMLELTPLTGKMADTVIIGIIPEDISKSEIGLTERLEDKPFKTAVFQVLKELERLGVRYKKINNRTLQEVVIDFLGTYNGITGKSIWDKDKN</sequence>